<keyword evidence="1" id="KW-0472">Membrane</keyword>
<organism evidence="2 3">
    <name type="scientific">Flavisolibacter tropicus</name>
    <dbReference type="NCBI Taxonomy" id="1492898"/>
    <lineage>
        <taxon>Bacteria</taxon>
        <taxon>Pseudomonadati</taxon>
        <taxon>Bacteroidota</taxon>
        <taxon>Chitinophagia</taxon>
        <taxon>Chitinophagales</taxon>
        <taxon>Chitinophagaceae</taxon>
        <taxon>Flavisolibacter</taxon>
    </lineage>
</organism>
<dbReference type="Proteomes" id="UP000077177">
    <property type="component" value="Chromosome"/>
</dbReference>
<reference evidence="3" key="1">
    <citation type="submission" date="2015-01" db="EMBL/GenBank/DDBJ databases">
        <title>Flavisolibacter sp./LCS9/ whole genome sequencing.</title>
        <authorList>
            <person name="Kim M.K."/>
            <person name="Srinivasan S."/>
            <person name="Lee J.-J."/>
        </authorList>
    </citation>
    <scope>NUCLEOTIDE SEQUENCE [LARGE SCALE GENOMIC DNA]</scope>
    <source>
        <strain evidence="3">LCS9</strain>
    </source>
</reference>
<accession>A0A172TXQ4</accession>
<reference evidence="2 3" key="2">
    <citation type="journal article" date="2016" name="Int. J. Syst. Evol. Microbiol.">
        <title>Flavisolibacter tropicus sp. nov., isolated from tropical soil.</title>
        <authorList>
            <person name="Lee J.J."/>
            <person name="Kang M.S."/>
            <person name="Kim G.S."/>
            <person name="Lee C.S."/>
            <person name="Lim S."/>
            <person name="Lee J."/>
            <person name="Roh S.H."/>
            <person name="Kang H."/>
            <person name="Ha J.M."/>
            <person name="Bae S."/>
            <person name="Jung H.Y."/>
            <person name="Kim M.K."/>
        </authorList>
    </citation>
    <scope>NUCLEOTIDE SEQUENCE [LARGE SCALE GENOMIC DNA]</scope>
    <source>
        <strain evidence="2 3">LCS9</strain>
    </source>
</reference>
<evidence type="ECO:0000313" key="3">
    <source>
        <dbReference type="Proteomes" id="UP000077177"/>
    </source>
</evidence>
<dbReference type="SUPFAM" id="SSF48452">
    <property type="entry name" value="TPR-like"/>
    <property type="match status" value="1"/>
</dbReference>
<feature type="transmembrane region" description="Helical" evidence="1">
    <location>
        <begin position="32"/>
        <end position="50"/>
    </location>
</feature>
<dbReference type="AlphaFoldDB" id="A0A172TXQ4"/>
<dbReference type="EMBL" id="CP011390">
    <property type="protein sequence ID" value="ANE51517.1"/>
    <property type="molecule type" value="Genomic_DNA"/>
</dbReference>
<feature type="transmembrane region" description="Helical" evidence="1">
    <location>
        <begin position="6"/>
        <end position="25"/>
    </location>
</feature>
<sequence>MFFFDSYFYYITLGLQALCVFHCIRKGNQQKWIYIIVFLPLVGCIAYFFTEMFTGRTLQNAGLGAVLNPTGSIRKLEENLRFTDTFHNRIALADAYLAAGQTGKAIALYESSLTGAFEENEHVLYQLIVAYSKEGRYEEVLPIAKKIYRLPQFTRSKGHLLFAMALEQCGQVAEAEKEFQLMNTRFSNFEARYQYGLFLKRSNRIEEATSVFAEMIGEWSHLSPIERKYNRSWVALVKAEQKKLASVPV</sequence>
<name>A0A172TXQ4_9BACT</name>
<dbReference type="InterPro" id="IPR011990">
    <property type="entry name" value="TPR-like_helical_dom_sf"/>
</dbReference>
<dbReference type="KEGG" id="fla:SY85_14395"/>
<dbReference type="InterPro" id="IPR014562">
    <property type="entry name" value="UCP030959_TPR_rpt-cont"/>
</dbReference>
<dbReference type="STRING" id="1492898.SY85_14395"/>
<keyword evidence="1" id="KW-1133">Transmembrane helix</keyword>
<keyword evidence="1" id="KW-0812">Transmembrane</keyword>
<dbReference type="Gene3D" id="1.25.40.10">
    <property type="entry name" value="Tetratricopeptide repeat domain"/>
    <property type="match status" value="1"/>
</dbReference>
<evidence type="ECO:0000256" key="1">
    <source>
        <dbReference type="SAM" id="Phobius"/>
    </source>
</evidence>
<evidence type="ECO:0008006" key="4">
    <source>
        <dbReference type="Google" id="ProtNLM"/>
    </source>
</evidence>
<proteinExistence type="predicted"/>
<dbReference type="PIRSF" id="PIRSF030959">
    <property type="entry name" value="UCP030959"/>
    <property type="match status" value="1"/>
</dbReference>
<dbReference type="OrthoDB" id="794036at2"/>
<gene>
    <name evidence="2" type="ORF">SY85_14395</name>
</gene>
<protein>
    <recommendedName>
        <fullName evidence="4">Cardiolipin synthase N-terminal domain-containing protein</fullName>
    </recommendedName>
</protein>
<evidence type="ECO:0000313" key="2">
    <source>
        <dbReference type="EMBL" id="ANE51517.1"/>
    </source>
</evidence>
<keyword evidence="3" id="KW-1185">Reference proteome</keyword>
<dbReference type="RefSeq" id="WP_066405615.1">
    <property type="nucleotide sequence ID" value="NZ_CP011390.1"/>
</dbReference>